<sequence>MQVQLDPLLQDVCKKKNISSSSAVGQGGKDGRAGLVNGSLTSTKKVTHGAIFFSKEQFNVAFRFPFPSLFKQFLHYTQISPAYIHPNIVRVLMGCNILNMLFHLNLFLLEVLFVYTIKKEASYCSEPACGYPGPQSYILSIIPRWLPKVVVLREYYILKDLLFYEEACETDTKARQERFDQREERRQEGTLKRALGENGRASSSTACPPVKKKKSSAKSVKALVSAPVLPSISTLFASTSVDSFVPASKGDLDPPDFKRSDLGISHFEPEPEPIERDIINEPEVEKDMATGLRASFKERHRKCLHEAITIDTPPAKRTCLKGVQEEPMRDASSVLMPSPDTTNSVNMLAAEKETGPA</sequence>
<protein>
    <submittedName>
        <fullName evidence="2">Uncharacterized protein</fullName>
    </submittedName>
</protein>
<reference evidence="2 3" key="1">
    <citation type="journal article" date="2018" name="PLoS Genet.">
        <title>Population sequencing reveals clonal diversity and ancestral inbreeding in the grapevine cultivar Chardonnay.</title>
        <authorList>
            <person name="Roach M.J."/>
            <person name="Johnson D.L."/>
            <person name="Bohlmann J."/>
            <person name="van Vuuren H.J."/>
            <person name="Jones S.J."/>
            <person name="Pretorius I.S."/>
            <person name="Schmidt S.A."/>
            <person name="Borneman A.R."/>
        </authorList>
    </citation>
    <scope>NUCLEOTIDE SEQUENCE [LARGE SCALE GENOMIC DNA]</scope>
    <source>
        <strain evidence="3">cv. Chardonnay</strain>
        <tissue evidence="2">Leaf</tissue>
    </source>
</reference>
<comment type="caution">
    <text evidence="2">The sequence shown here is derived from an EMBL/GenBank/DDBJ whole genome shotgun (WGS) entry which is preliminary data.</text>
</comment>
<evidence type="ECO:0000313" key="2">
    <source>
        <dbReference type="EMBL" id="RVW24098.1"/>
    </source>
</evidence>
<accession>A0A438CLQ7</accession>
<dbReference type="Proteomes" id="UP000288805">
    <property type="component" value="Unassembled WGS sequence"/>
</dbReference>
<gene>
    <name evidence="2" type="ORF">CK203_091337</name>
</gene>
<dbReference type="EMBL" id="QGNW01002180">
    <property type="protein sequence ID" value="RVW24098.1"/>
    <property type="molecule type" value="Genomic_DNA"/>
</dbReference>
<evidence type="ECO:0000313" key="3">
    <source>
        <dbReference type="Proteomes" id="UP000288805"/>
    </source>
</evidence>
<dbReference type="AlphaFoldDB" id="A0A438CLQ7"/>
<feature type="region of interest" description="Disordered" evidence="1">
    <location>
        <begin position="175"/>
        <end position="213"/>
    </location>
</feature>
<name>A0A438CLQ7_VITVI</name>
<evidence type="ECO:0000256" key="1">
    <source>
        <dbReference type="SAM" id="MobiDB-lite"/>
    </source>
</evidence>
<organism evidence="2 3">
    <name type="scientific">Vitis vinifera</name>
    <name type="common">Grape</name>
    <dbReference type="NCBI Taxonomy" id="29760"/>
    <lineage>
        <taxon>Eukaryota</taxon>
        <taxon>Viridiplantae</taxon>
        <taxon>Streptophyta</taxon>
        <taxon>Embryophyta</taxon>
        <taxon>Tracheophyta</taxon>
        <taxon>Spermatophyta</taxon>
        <taxon>Magnoliopsida</taxon>
        <taxon>eudicotyledons</taxon>
        <taxon>Gunneridae</taxon>
        <taxon>Pentapetalae</taxon>
        <taxon>rosids</taxon>
        <taxon>Vitales</taxon>
        <taxon>Vitaceae</taxon>
        <taxon>Viteae</taxon>
        <taxon>Vitis</taxon>
    </lineage>
</organism>
<feature type="region of interest" description="Disordered" evidence="1">
    <location>
        <begin position="324"/>
        <end position="357"/>
    </location>
</feature>
<proteinExistence type="predicted"/>
<feature type="compositionally biased region" description="Basic and acidic residues" evidence="1">
    <location>
        <begin position="175"/>
        <end position="195"/>
    </location>
</feature>